<feature type="domain" description="Helicase C-terminal" evidence="5">
    <location>
        <begin position="918"/>
        <end position="1078"/>
    </location>
</feature>
<comment type="caution">
    <text evidence="6">The sequence shown here is derived from an EMBL/GenBank/DDBJ whole genome shotgun (WGS) entry which is preliminary data.</text>
</comment>
<dbReference type="SMART" id="SM00490">
    <property type="entry name" value="HELICc"/>
    <property type="match status" value="1"/>
</dbReference>
<dbReference type="SUPFAM" id="SSF52540">
    <property type="entry name" value="P-loop containing nucleoside triphosphate hydrolases"/>
    <property type="match status" value="2"/>
</dbReference>
<keyword evidence="6" id="KW-0067">ATP-binding</keyword>
<dbReference type="RefSeq" id="WP_170023265.1">
    <property type="nucleotide sequence ID" value="NZ_JABCSC020000006.1"/>
</dbReference>
<keyword evidence="6" id="KW-0347">Helicase</keyword>
<gene>
    <name evidence="6" type="ORF">HJ583_018315</name>
</gene>
<evidence type="ECO:0000259" key="5">
    <source>
        <dbReference type="PROSITE" id="PS51194"/>
    </source>
</evidence>
<evidence type="ECO:0000313" key="6">
    <source>
        <dbReference type="EMBL" id="NSL56992.1"/>
    </source>
</evidence>
<dbReference type="PROSITE" id="PS51192">
    <property type="entry name" value="HELICASE_ATP_BIND_1"/>
    <property type="match status" value="1"/>
</dbReference>
<accession>A0ABX2IKZ6</accession>
<feature type="domain" description="Helicase ATP-binding" evidence="4">
    <location>
        <begin position="635"/>
        <end position="793"/>
    </location>
</feature>
<keyword evidence="7" id="KW-1185">Reference proteome</keyword>
<dbReference type="PROSITE" id="PS50966">
    <property type="entry name" value="ZF_SWIM"/>
    <property type="match status" value="1"/>
</dbReference>
<dbReference type="InterPro" id="IPR007527">
    <property type="entry name" value="Znf_SWIM"/>
</dbReference>
<proteinExistence type="predicted"/>
<dbReference type="InterPro" id="IPR038718">
    <property type="entry name" value="SNF2-like_sf"/>
</dbReference>
<keyword evidence="6" id="KW-0547">Nucleotide-binding</keyword>
<evidence type="ECO:0000256" key="1">
    <source>
        <dbReference type="ARBA" id="ARBA00022801"/>
    </source>
</evidence>
<dbReference type="Gene3D" id="3.40.50.10810">
    <property type="entry name" value="Tandem AAA-ATPase domain"/>
    <property type="match status" value="1"/>
</dbReference>
<organism evidence="6 7">
    <name type="scientific">Uliginosibacterium aquaticum</name>
    <dbReference type="NCBI Taxonomy" id="2731212"/>
    <lineage>
        <taxon>Bacteria</taxon>
        <taxon>Pseudomonadati</taxon>
        <taxon>Pseudomonadota</taxon>
        <taxon>Betaproteobacteria</taxon>
        <taxon>Rhodocyclales</taxon>
        <taxon>Zoogloeaceae</taxon>
        <taxon>Uliginosibacterium</taxon>
    </lineage>
</organism>
<dbReference type="InterPro" id="IPR001650">
    <property type="entry name" value="Helicase_C-like"/>
</dbReference>
<dbReference type="InterPro" id="IPR000330">
    <property type="entry name" value="SNF2_N"/>
</dbReference>
<dbReference type="Pfam" id="PF00271">
    <property type="entry name" value="Helicase_C"/>
    <property type="match status" value="1"/>
</dbReference>
<keyword evidence="1" id="KW-0378">Hydrolase</keyword>
<evidence type="ECO:0000313" key="7">
    <source>
        <dbReference type="Proteomes" id="UP000778523"/>
    </source>
</evidence>
<dbReference type="InterPro" id="IPR014001">
    <property type="entry name" value="Helicase_ATP-bd"/>
</dbReference>
<dbReference type="PROSITE" id="PS51194">
    <property type="entry name" value="HELICASE_CTER"/>
    <property type="match status" value="1"/>
</dbReference>
<evidence type="ECO:0000259" key="4">
    <source>
        <dbReference type="PROSITE" id="PS51192"/>
    </source>
</evidence>
<dbReference type="EMBL" id="JABCSC020000006">
    <property type="protein sequence ID" value="NSL56992.1"/>
    <property type="molecule type" value="Genomic_DNA"/>
</dbReference>
<dbReference type="Gene3D" id="3.40.50.300">
    <property type="entry name" value="P-loop containing nucleotide triphosphate hydrolases"/>
    <property type="match status" value="1"/>
</dbReference>
<evidence type="ECO:0000256" key="2">
    <source>
        <dbReference type="PROSITE-ProRule" id="PRU00325"/>
    </source>
</evidence>
<dbReference type="CDD" id="cd18012">
    <property type="entry name" value="DEXQc_arch_SWI2_SNF2"/>
    <property type="match status" value="1"/>
</dbReference>
<dbReference type="Pfam" id="PF00176">
    <property type="entry name" value="SNF2-rel_dom"/>
    <property type="match status" value="1"/>
</dbReference>
<protein>
    <submittedName>
        <fullName evidence="6">DEAD/DEAH box helicase</fullName>
    </submittedName>
</protein>
<keyword evidence="2" id="KW-0862">Zinc</keyword>
<dbReference type="InterPro" id="IPR049730">
    <property type="entry name" value="SNF2/RAD54-like_C"/>
</dbReference>
<dbReference type="InterPro" id="IPR027417">
    <property type="entry name" value="P-loop_NTPase"/>
</dbReference>
<dbReference type="SMART" id="SM00487">
    <property type="entry name" value="DEXDc"/>
    <property type="match status" value="1"/>
</dbReference>
<evidence type="ECO:0000259" key="3">
    <source>
        <dbReference type="PROSITE" id="PS50966"/>
    </source>
</evidence>
<sequence length="1086" mass="121268">MHASAPARHFTRDDILRALGPAGMAKGEAYLPAVSQLHVSDFEVSALVQGTERRPYTVRVVFHPAKRGMQINASCTCPVGSACKHCAAALLAAIEQRGEKKALPDPAVLAWLRDFREEVEAPAKREATRSREQLFYLLEASPDERLLSVRLYKIRPALDGGFPERPAEWSNIERALIQPPAFVDDNDIAILRALWLTRDRDGYYLRLRLDGCKVEELLPRLLATGRCHFSSLQHGVLQPGPARSARLGWQMREDGCLHPAIEGLAGLRLLPTEPPWYLDEKGRCAGPLELGLPPRQASRLLGAPPLRPVDAAVVARELAEFAPELPLPQGRATELREVRVAPRPRLRLYSRTVDTSRRWRQHPPLFRDWLDFAQPSFDYAGIEVALDDTREFRVQGSETVRLVRDTAAEQRALEVLTRLGFEEIPRGLFQYWSVPTEKNLFSLAAAEDWQYWVGKLAPALHTAGWTLELTEDFRHHIVEIDDFFSDIEPGENGWLEVSLGFELEGRRVELAPLLAGLLEHPAVSRAGGLDKLADDARLQLTLDEGQRVSLPVARVRPVLRAFLDLFDGSARLRLSPLDAARLSEIPPPRSQDGLRALQAARQRLHELARPPALAAPAGLGVSLRPYQLEGLAWLQQLRALDLAGILADDMGLGKTAQTLAHLLTEKQAGRLDRPALVVLPTSLVFNWQREAAHIAPALRVLALHGPQRDFSAIGQHDVVLTTYPLVWRDAEHLQAQPWHMLILDEAQTVKNAASKAAAVVRELDARHRLCLTGTPMENHLGELWSQFDFLLPGFLGDNRDFTRRWRTPIEKNGDSLRRELLSRRVKPFILRRRKEDVASELPPKNIVLRTVELAGSQRDLYETVRAAMDEKVRAVVADKGFKRSQIVILDALLKLRQVCCDARLLDMPSATKVKERAKLDLLMEMLPELIEEGRRVLLFSQFTSMLSLIEAELKQAAIGYVKLTGQTRKRQEAVEAFQSGQLPLFLISLKAGGVGLNLTAADTVIHFDPWWNPAAEDQATDRAHRIGQTKSVFVYKLIAAGSIEERIVALQEKKSALAAAVLSGDAEGEVKFSEADIAELFAPLPE</sequence>
<reference evidence="6 7" key="1">
    <citation type="submission" date="2020-06" db="EMBL/GenBank/DDBJ databases">
        <title>Draft genome of Uliginosibacterium sp. IMCC34675.</title>
        <authorList>
            <person name="Song J."/>
        </authorList>
    </citation>
    <scope>NUCLEOTIDE SEQUENCE [LARGE SCALE GENOMIC DNA]</scope>
    <source>
        <strain evidence="6 7">IMCC34675</strain>
    </source>
</reference>
<keyword evidence="2" id="KW-0479">Metal-binding</keyword>
<feature type="domain" description="SWIM-type" evidence="3">
    <location>
        <begin position="56"/>
        <end position="94"/>
    </location>
</feature>
<name>A0ABX2IKZ6_9RHOO</name>
<dbReference type="GO" id="GO:0004386">
    <property type="term" value="F:helicase activity"/>
    <property type="evidence" value="ECO:0007669"/>
    <property type="project" value="UniProtKB-KW"/>
</dbReference>
<dbReference type="PANTHER" id="PTHR10799">
    <property type="entry name" value="SNF2/RAD54 HELICASE FAMILY"/>
    <property type="match status" value="1"/>
</dbReference>
<keyword evidence="2" id="KW-0863">Zinc-finger</keyword>
<dbReference type="CDD" id="cd18793">
    <property type="entry name" value="SF2_C_SNF"/>
    <property type="match status" value="1"/>
</dbReference>
<dbReference type="Proteomes" id="UP000778523">
    <property type="component" value="Unassembled WGS sequence"/>
</dbReference>